<dbReference type="InParanoid" id="A0A6P8JG69"/>
<keyword evidence="3" id="KW-1185">Reference proteome</keyword>
<sequence>MRILALILVFFSGFLIQVDSSGSYHDYCVVGAGPGGLQMGYFLQKSDRNYIIFERSSVSGSFFVKYPRHRTLISINKRHTGKSNKEFNLRHDWNSLLSDDESLQVKHYSKKFFPHTDDYVRYLNDYATKLKLKIQYNTNITHVSRANGTSGLFILKDNNGTKHQCKYLIMSTGIWMENLENPFPGMEYTESYSDISTNPDDYEGQSVLILGRGNSAFETADSIMGATNLIHMVARSRVRLAWETHYVGDLRAINDGLLDTYQLKSLDALLEAPLELLTVFKKNNKLYVDAFHREGKEPNVFSDKVDKHSERPDNFAIREPYDRIIRCIGFKFDFSIFNNQTKPGPCTDKKSKKYPRIKPNYEAEAVPDMYFSGTNTHSVDFRKSAGGFIHGFRYTTRTLHHLLEWKNHGVVWPHIVVPYIDLMNVMVKRINEASGIYQMFSVLGDVIILREDGQAAYFEEFPIKLVNEFEKHTGYPAGPMIVINMEYGETFSGPGKDTFRSDRATGEPSEAHLSNFLHPVFYFYKTPPREMKIENGDISMPRPDRMHHIVEDFITSWMAPHSHLLPFRRFMEKIREQDLRHFFAKSCFKIALTYNSLPESCRQHYLQGRGLLGTAALFGTAKSLNLLS</sequence>
<gene>
    <name evidence="4" type="primary">LOC116308899</name>
</gene>
<dbReference type="InterPro" id="IPR036188">
    <property type="entry name" value="FAD/NAD-bd_sf"/>
</dbReference>
<reference evidence="4" key="1">
    <citation type="submission" date="2025-08" db="UniProtKB">
        <authorList>
            <consortium name="RefSeq"/>
        </authorList>
    </citation>
    <scope>IDENTIFICATION</scope>
    <source>
        <tissue evidence="4">Tentacle</tissue>
    </source>
</reference>
<feature type="signal peptide" evidence="2">
    <location>
        <begin position="1"/>
        <end position="20"/>
    </location>
</feature>
<feature type="chain" id="PRO_5028425762" evidence="2">
    <location>
        <begin position="21"/>
        <end position="628"/>
    </location>
</feature>
<dbReference type="OrthoDB" id="66881at2759"/>
<proteinExistence type="predicted"/>
<dbReference type="Pfam" id="PF13738">
    <property type="entry name" value="Pyr_redox_3"/>
    <property type="match status" value="1"/>
</dbReference>
<organism evidence="3 4">
    <name type="scientific">Actinia tenebrosa</name>
    <name type="common">Australian red waratah sea anemone</name>
    <dbReference type="NCBI Taxonomy" id="6105"/>
    <lineage>
        <taxon>Eukaryota</taxon>
        <taxon>Metazoa</taxon>
        <taxon>Cnidaria</taxon>
        <taxon>Anthozoa</taxon>
        <taxon>Hexacorallia</taxon>
        <taxon>Actiniaria</taxon>
        <taxon>Actiniidae</taxon>
        <taxon>Actinia</taxon>
    </lineage>
</organism>
<dbReference type="GeneID" id="116308899"/>
<dbReference type="InterPro" id="IPR050982">
    <property type="entry name" value="Auxin_biosynth/cation_transpt"/>
</dbReference>
<dbReference type="Proteomes" id="UP000515163">
    <property type="component" value="Unplaced"/>
</dbReference>
<dbReference type="PANTHER" id="PTHR43539:SF23">
    <property type="entry name" value="FAD-DEPENDENT OXIDOREDUCTASE DOMAIN-CONTAINING PROTEIN 2"/>
    <property type="match status" value="1"/>
</dbReference>
<dbReference type="FunFam" id="3.50.50.60:FF:000300">
    <property type="entry name" value="FAD-dependent oxidoreductase domain-containing 2"/>
    <property type="match status" value="1"/>
</dbReference>
<protein>
    <submittedName>
        <fullName evidence="4">FAD-dependent oxidoreductase domain-containing protein 2-like</fullName>
    </submittedName>
</protein>
<dbReference type="PANTHER" id="PTHR43539">
    <property type="entry name" value="FLAVIN-BINDING MONOOXYGENASE-LIKE PROTEIN (AFU_ORTHOLOGUE AFUA_4G09220)"/>
    <property type="match status" value="1"/>
</dbReference>
<dbReference type="KEGG" id="aten:116308899"/>
<dbReference type="Gene3D" id="3.50.50.60">
    <property type="entry name" value="FAD/NAD(P)-binding domain"/>
    <property type="match status" value="2"/>
</dbReference>
<dbReference type="GO" id="GO:0036503">
    <property type="term" value="P:ERAD pathway"/>
    <property type="evidence" value="ECO:0007669"/>
    <property type="project" value="TreeGrafter"/>
</dbReference>
<evidence type="ECO:0000313" key="4">
    <source>
        <dbReference type="RefSeq" id="XP_031575280.1"/>
    </source>
</evidence>
<accession>A0A6P8JG69</accession>
<dbReference type="GO" id="GO:0050660">
    <property type="term" value="F:flavin adenine dinucleotide binding"/>
    <property type="evidence" value="ECO:0007669"/>
    <property type="project" value="TreeGrafter"/>
</dbReference>
<evidence type="ECO:0000313" key="3">
    <source>
        <dbReference type="Proteomes" id="UP000515163"/>
    </source>
</evidence>
<dbReference type="GO" id="GO:0005788">
    <property type="term" value="C:endoplasmic reticulum lumen"/>
    <property type="evidence" value="ECO:0007669"/>
    <property type="project" value="TreeGrafter"/>
</dbReference>
<evidence type="ECO:0000256" key="2">
    <source>
        <dbReference type="SAM" id="SignalP"/>
    </source>
</evidence>
<keyword evidence="1" id="KW-0560">Oxidoreductase</keyword>
<dbReference type="SUPFAM" id="SSF51905">
    <property type="entry name" value="FAD/NAD(P)-binding domain"/>
    <property type="match status" value="1"/>
</dbReference>
<dbReference type="FunCoup" id="A0A6P8JG69">
    <property type="interactions" value="274"/>
</dbReference>
<keyword evidence="2" id="KW-0732">Signal</keyword>
<dbReference type="AlphaFoldDB" id="A0A6P8JG69"/>
<dbReference type="GO" id="GO:0004497">
    <property type="term" value="F:monooxygenase activity"/>
    <property type="evidence" value="ECO:0007669"/>
    <property type="project" value="TreeGrafter"/>
</dbReference>
<evidence type="ECO:0000256" key="1">
    <source>
        <dbReference type="ARBA" id="ARBA00023002"/>
    </source>
</evidence>
<name>A0A6P8JG69_ACTTE</name>
<dbReference type="RefSeq" id="XP_031575280.1">
    <property type="nucleotide sequence ID" value="XM_031719420.1"/>
</dbReference>